<dbReference type="GO" id="GO:0019363">
    <property type="term" value="P:pyridine nucleotide biosynthetic process"/>
    <property type="evidence" value="ECO:0007669"/>
    <property type="project" value="UniProtKB-KW"/>
</dbReference>
<keyword evidence="3" id="KW-0479">Metal-binding</keyword>
<dbReference type="SUPFAM" id="SSF52499">
    <property type="entry name" value="Isochorismatase-like hydrolases"/>
    <property type="match status" value="1"/>
</dbReference>
<comment type="caution">
    <text evidence="10">The sequence shown here is derived from an EMBL/GenBank/DDBJ whole genome shotgun (WGS) entry which is preliminary data.</text>
</comment>
<dbReference type="Proteomes" id="UP001271007">
    <property type="component" value="Unassembled WGS sequence"/>
</dbReference>
<evidence type="ECO:0000256" key="4">
    <source>
        <dbReference type="ARBA" id="ARBA00022801"/>
    </source>
</evidence>
<dbReference type="Gene3D" id="3.40.50.850">
    <property type="entry name" value="Isochorismatase-like"/>
    <property type="match status" value="1"/>
</dbReference>
<evidence type="ECO:0000256" key="6">
    <source>
        <dbReference type="ARBA" id="ARBA00039017"/>
    </source>
</evidence>
<comment type="similarity">
    <text evidence="1">Belongs to the isochorismatase family.</text>
</comment>
<dbReference type="InterPro" id="IPR036380">
    <property type="entry name" value="Isochorismatase-like_sf"/>
</dbReference>
<sequence length="286" mass="31681">MKPQKPHCGQARAITSPATAVACEQRVHRRSDTSSPPFKRERRQHRGTQAYNNMSAGKRAVLVCVDIQNDFCDDPEGALAVRGSRALAPVWNELLAMPFALKVATRDCHPADHVSFASQHPGKQSFQDTITVKNPENEQDTPFTSTLWPNHCIRGTPGCEIISELDMSKVQHIIEKGQDKRFECYSAFGPPYRNPKLGDDQMIRLLQSEGITDVFVVGLAYEACVFHTAKDAAEYGFRTYLIEDAAAFANKSDDNISSIRKTLQDAGVSLIGLQSKEVWEIKSAAS</sequence>
<evidence type="ECO:0000256" key="1">
    <source>
        <dbReference type="ARBA" id="ARBA00006336"/>
    </source>
</evidence>
<protein>
    <recommendedName>
        <fullName evidence="6">nicotinamidase</fullName>
        <ecNumber evidence="6">3.5.1.19</ecNumber>
    </recommendedName>
    <alternativeName>
        <fullName evidence="7">Nicotinamide deamidase</fullName>
    </alternativeName>
</protein>
<dbReference type="PANTHER" id="PTHR11080">
    <property type="entry name" value="PYRAZINAMIDASE/NICOTINAMIDASE"/>
    <property type="match status" value="1"/>
</dbReference>
<feature type="region of interest" description="Disordered" evidence="8">
    <location>
        <begin position="26"/>
        <end position="52"/>
    </location>
</feature>
<dbReference type="PANTHER" id="PTHR11080:SF2">
    <property type="entry name" value="LD05707P"/>
    <property type="match status" value="1"/>
</dbReference>
<evidence type="ECO:0000256" key="7">
    <source>
        <dbReference type="ARBA" id="ARBA00043224"/>
    </source>
</evidence>
<dbReference type="GO" id="GO:0008936">
    <property type="term" value="F:nicotinamidase activity"/>
    <property type="evidence" value="ECO:0007669"/>
    <property type="project" value="UniProtKB-EC"/>
</dbReference>
<dbReference type="EMBL" id="JAWDJX010000008">
    <property type="protein sequence ID" value="KAK3055596.1"/>
    <property type="molecule type" value="Genomic_DNA"/>
</dbReference>
<keyword evidence="2" id="KW-0662">Pyridine nucleotide biosynthesis</keyword>
<keyword evidence="11" id="KW-1185">Reference proteome</keyword>
<evidence type="ECO:0000256" key="8">
    <source>
        <dbReference type="SAM" id="MobiDB-lite"/>
    </source>
</evidence>
<dbReference type="AlphaFoldDB" id="A0AAJ0GDG1"/>
<evidence type="ECO:0000313" key="10">
    <source>
        <dbReference type="EMBL" id="KAK3055596.1"/>
    </source>
</evidence>
<evidence type="ECO:0000256" key="3">
    <source>
        <dbReference type="ARBA" id="ARBA00022723"/>
    </source>
</evidence>
<evidence type="ECO:0000313" key="11">
    <source>
        <dbReference type="Proteomes" id="UP001271007"/>
    </source>
</evidence>
<dbReference type="InterPro" id="IPR000868">
    <property type="entry name" value="Isochorismatase-like_dom"/>
</dbReference>
<dbReference type="EC" id="3.5.1.19" evidence="6"/>
<dbReference type="GO" id="GO:0046872">
    <property type="term" value="F:metal ion binding"/>
    <property type="evidence" value="ECO:0007669"/>
    <property type="project" value="UniProtKB-KW"/>
</dbReference>
<name>A0AAJ0GDG1_9PEZI</name>
<organism evidence="10 11">
    <name type="scientific">Extremus antarcticus</name>
    <dbReference type="NCBI Taxonomy" id="702011"/>
    <lineage>
        <taxon>Eukaryota</taxon>
        <taxon>Fungi</taxon>
        <taxon>Dikarya</taxon>
        <taxon>Ascomycota</taxon>
        <taxon>Pezizomycotina</taxon>
        <taxon>Dothideomycetes</taxon>
        <taxon>Dothideomycetidae</taxon>
        <taxon>Mycosphaerellales</taxon>
        <taxon>Extremaceae</taxon>
        <taxon>Extremus</taxon>
    </lineage>
</organism>
<gene>
    <name evidence="10" type="primary">PNC1</name>
    <name evidence="10" type="ORF">LTR09_003516</name>
</gene>
<dbReference type="InterPro" id="IPR052347">
    <property type="entry name" value="Isochorismatase_Nicotinamidase"/>
</dbReference>
<evidence type="ECO:0000259" key="9">
    <source>
        <dbReference type="Pfam" id="PF00857"/>
    </source>
</evidence>
<proteinExistence type="inferred from homology"/>
<reference evidence="10" key="1">
    <citation type="submission" date="2023-04" db="EMBL/GenBank/DDBJ databases">
        <title>Black Yeasts Isolated from many extreme environments.</title>
        <authorList>
            <person name="Coleine C."/>
            <person name="Stajich J.E."/>
            <person name="Selbmann L."/>
        </authorList>
    </citation>
    <scope>NUCLEOTIDE SEQUENCE</scope>
    <source>
        <strain evidence="10">CCFEE 5312</strain>
    </source>
</reference>
<keyword evidence="4 10" id="KW-0378">Hydrolase</keyword>
<feature type="domain" description="Isochorismatase-like" evidence="9">
    <location>
        <begin position="61"/>
        <end position="254"/>
    </location>
</feature>
<dbReference type="Pfam" id="PF00857">
    <property type="entry name" value="Isochorismatase"/>
    <property type="match status" value="1"/>
</dbReference>
<evidence type="ECO:0000256" key="2">
    <source>
        <dbReference type="ARBA" id="ARBA00022642"/>
    </source>
</evidence>
<evidence type="ECO:0000256" key="5">
    <source>
        <dbReference type="ARBA" id="ARBA00037900"/>
    </source>
</evidence>
<accession>A0AAJ0GDG1</accession>
<comment type="pathway">
    <text evidence="5">Cofactor biosynthesis; nicotinate biosynthesis; nicotinate from nicotinamide: step 1/1.</text>
</comment>
<dbReference type="PROSITE" id="PS51257">
    <property type="entry name" value="PROKAR_LIPOPROTEIN"/>
    <property type="match status" value="1"/>
</dbReference>